<dbReference type="EMBL" id="CP011564">
    <property type="protein sequence ID" value="ALG82513.1"/>
    <property type="molecule type" value="Genomic_DNA"/>
</dbReference>
<feature type="domain" description="Methyltransferase type 12" evidence="1">
    <location>
        <begin position="166"/>
        <end position="267"/>
    </location>
</feature>
<dbReference type="Proteomes" id="UP000060390">
    <property type="component" value="Chromosome"/>
</dbReference>
<dbReference type="Proteomes" id="UP000069906">
    <property type="component" value="Chromosome"/>
</dbReference>
<dbReference type="InterPro" id="IPR058470">
    <property type="entry name" value="DUF8157_N"/>
</dbReference>
<dbReference type="HOGENOM" id="CLU_559761_0_0_2"/>
<protein>
    <submittedName>
        <fullName evidence="4">Methyltransferase family protein</fullName>
    </submittedName>
</protein>
<feature type="domain" description="DUF8157" evidence="3">
    <location>
        <begin position="375"/>
        <end position="465"/>
    </location>
</feature>
<evidence type="ECO:0000313" key="4">
    <source>
        <dbReference type="EMBL" id="AKH98119.1"/>
    </source>
</evidence>
<dbReference type="STRING" id="1604004.HLASA_1630"/>
<sequence length="466" mass="52395">MPVDRAAVRDAAKYLRNVRPIEPTEIREYVDGRPDARVVRQVLRESAPSLGLVEHQDGTFRPVKSVPIDPAFDGVSAVPTEYVSVLEDLLVARYGPDWATGDSGEHLRETIRRFKSEYYRQHPVEYDEDVALGYAIYHLPAYYATAQYVFWDLARDERLDRSLRVLDIGAGVGGPALGLHDLIETDESGPALVEYHAVEPSESVAVLQSLLSETNRNFHWEIHQETAEAFEPTGPYDVVLFSNVLSELDDPVSVAESYRESLSDEGTMVGIAPADRNTSLGLRSVERALEDHRMTIYAPMVRLWPADRPTVDIWSFDERPDVETPSVQKRLAAEADRPAEFRHTSVKFSYSFLRTDGARRYAVDATEMPVTKLAAAEHHVTDRLDVLVAKLSADLSDDGHPLFTVSDGSERDRHFAVLVNETELNQLLREAEYGTLLFVERALVLWNDDEDAYNLVVDEETVVDPA</sequence>
<reference evidence="6" key="2">
    <citation type="submission" date="2015-05" db="EMBL/GenBank/DDBJ databases">
        <title>Complete genome sequence of Halanaeroarchaeum sulfurireducens type strain M27-SA2, a sulfate-reducer haloarchaeon from marine anoxic lake Medee.</title>
        <authorList>
            <person name="Messina E."/>
            <person name="Kublanov I.V."/>
            <person name="Toshchakov S."/>
            <person name="Arcadi E."/>
            <person name="La Spada G."/>
            <person name="La Cono V."/>
            <person name="Yakimov M.M."/>
        </authorList>
    </citation>
    <scope>NUCLEOTIDE SEQUENCE [LARGE SCALE GENOMIC DNA]</scope>
    <source>
        <strain evidence="6">M27-SA2</strain>
    </source>
</reference>
<accession>A0A0F7PEU2</accession>
<evidence type="ECO:0000259" key="3">
    <source>
        <dbReference type="Pfam" id="PF26487"/>
    </source>
</evidence>
<dbReference type="InterPro" id="IPR013217">
    <property type="entry name" value="Methyltransf_12"/>
</dbReference>
<dbReference type="Pfam" id="PF26486">
    <property type="entry name" value="DUF8157"/>
    <property type="match status" value="1"/>
</dbReference>
<dbReference type="SUPFAM" id="SSF53335">
    <property type="entry name" value="S-adenosyl-L-methionine-dependent methyltransferases"/>
    <property type="match status" value="1"/>
</dbReference>
<keyword evidence="4" id="KW-0808">Transferase</keyword>
<dbReference type="GO" id="GO:0008168">
    <property type="term" value="F:methyltransferase activity"/>
    <property type="evidence" value="ECO:0007669"/>
    <property type="project" value="UniProtKB-KW"/>
</dbReference>
<dbReference type="OrthoDB" id="117536at2157"/>
<reference evidence="5 6" key="3">
    <citation type="journal article" date="2016" name="Stand. Genomic Sci.">
        <title>Complete genome sequence of 'Halanaeroarchaeum sulfurireducens' M27-SA2, a sulfur-reducing and acetate-oxidizing haloarchaeon from the deep-sea hypersaline anoxic lake Medee.</title>
        <authorList>
            <person name="Messina E."/>
            <person name="Sorokin D.Y."/>
            <person name="Kublanov I.V."/>
            <person name="Toshchakov S."/>
            <person name="Lopatina A."/>
            <person name="Arcadi E."/>
            <person name="Smedile F."/>
            <person name="La Spada G."/>
            <person name="La Cono V."/>
            <person name="Yakimov M.M."/>
        </authorList>
    </citation>
    <scope>NUCLEOTIDE SEQUENCE [LARGE SCALE GENOMIC DNA]</scope>
    <source>
        <strain evidence="5 6">M27-SA2</strain>
    </source>
</reference>
<dbReference type="InterPro" id="IPR029063">
    <property type="entry name" value="SAM-dependent_MTases_sf"/>
</dbReference>
<keyword evidence="7" id="KW-1185">Reference proteome</keyword>
<evidence type="ECO:0000313" key="6">
    <source>
        <dbReference type="Proteomes" id="UP000060390"/>
    </source>
</evidence>
<dbReference type="PATRIC" id="fig|1604004.4.peg.1718"/>
<organism evidence="4 7">
    <name type="scientific">Halanaeroarchaeum sulfurireducens</name>
    <dbReference type="NCBI Taxonomy" id="1604004"/>
    <lineage>
        <taxon>Archaea</taxon>
        <taxon>Methanobacteriati</taxon>
        <taxon>Methanobacteriota</taxon>
        <taxon>Stenosarchaea group</taxon>
        <taxon>Halobacteria</taxon>
        <taxon>Halobacteriales</taxon>
        <taxon>Halobacteriaceae</taxon>
        <taxon>Halanaeroarchaeum</taxon>
    </lineage>
</organism>
<dbReference type="GeneID" id="26010966"/>
<gene>
    <name evidence="5" type="ORF">HLASA_1630</name>
    <name evidence="4" type="ORF">HLASF_1643</name>
</gene>
<dbReference type="KEGG" id="hsu:HLASF_1643"/>
<evidence type="ECO:0000313" key="5">
    <source>
        <dbReference type="EMBL" id="ALG82513.1"/>
    </source>
</evidence>
<name>A0A0F7PEU2_9EURY</name>
<dbReference type="InterPro" id="IPR058959">
    <property type="entry name" value="DUF8157_C"/>
</dbReference>
<proteinExistence type="predicted"/>
<dbReference type="GO" id="GO:0032259">
    <property type="term" value="P:methylation"/>
    <property type="evidence" value="ECO:0007669"/>
    <property type="project" value="UniProtKB-KW"/>
</dbReference>
<dbReference type="RefSeq" id="WP_050048805.1">
    <property type="nucleotide sequence ID" value="NZ_CP008874.1"/>
</dbReference>
<dbReference type="EMBL" id="CP008874">
    <property type="protein sequence ID" value="AKH98119.1"/>
    <property type="molecule type" value="Genomic_DNA"/>
</dbReference>
<evidence type="ECO:0000259" key="1">
    <source>
        <dbReference type="Pfam" id="PF08242"/>
    </source>
</evidence>
<feature type="domain" description="DUF8157" evidence="2">
    <location>
        <begin position="5"/>
        <end position="56"/>
    </location>
</feature>
<dbReference type="Pfam" id="PF08242">
    <property type="entry name" value="Methyltransf_12"/>
    <property type="match status" value="1"/>
</dbReference>
<keyword evidence="4" id="KW-0489">Methyltransferase</keyword>
<dbReference type="AlphaFoldDB" id="A0A0F7PEU2"/>
<reference evidence="4 7" key="1">
    <citation type="journal article" date="2015" name="ISME J.">
        <title>Elemental sulfur and acetate can support life of a novel strictly anaerobic haloarchaeon.</title>
        <authorList>
            <person name="Sorokin D.Y."/>
            <person name="Kublanov I.V."/>
            <person name="Gavrilov S.N."/>
            <person name="Rojo D."/>
            <person name="Roman P."/>
            <person name="Golyshin P.N."/>
            <person name="Slepak V.Z."/>
            <person name="Smedile F."/>
            <person name="Ferrer M."/>
            <person name="Messina E."/>
            <person name="La Cono V."/>
            <person name="Yakimov M.M."/>
        </authorList>
    </citation>
    <scope>NUCLEOTIDE SEQUENCE [LARGE SCALE GENOMIC DNA]</scope>
    <source>
        <strain evidence="4 7">HSR2</strain>
    </source>
</reference>
<dbReference type="Gene3D" id="3.40.50.150">
    <property type="entry name" value="Vaccinia Virus protein VP39"/>
    <property type="match status" value="1"/>
</dbReference>
<dbReference type="KEGG" id="hsf:HLASA_1630"/>
<evidence type="ECO:0000259" key="2">
    <source>
        <dbReference type="Pfam" id="PF26486"/>
    </source>
</evidence>
<evidence type="ECO:0000313" key="7">
    <source>
        <dbReference type="Proteomes" id="UP000069906"/>
    </source>
</evidence>
<dbReference type="CDD" id="cd02440">
    <property type="entry name" value="AdoMet_MTases"/>
    <property type="match status" value="1"/>
</dbReference>
<dbReference type="Pfam" id="PF26487">
    <property type="entry name" value="DUF8157_C"/>
    <property type="match status" value="1"/>
</dbReference>